<dbReference type="SUPFAM" id="SSF46458">
    <property type="entry name" value="Globin-like"/>
    <property type="match status" value="1"/>
</dbReference>
<keyword evidence="3" id="KW-1185">Reference proteome</keyword>
<dbReference type="GO" id="GO:0020037">
    <property type="term" value="F:heme binding"/>
    <property type="evidence" value="ECO:0007669"/>
    <property type="project" value="InterPro"/>
</dbReference>
<gene>
    <name evidence="2" type="ORF">L596_012701</name>
</gene>
<evidence type="ECO:0000313" key="2">
    <source>
        <dbReference type="EMBL" id="TKR88457.1"/>
    </source>
</evidence>
<dbReference type="Gene3D" id="1.10.490.10">
    <property type="entry name" value="Globins"/>
    <property type="match status" value="1"/>
</dbReference>
<feature type="region of interest" description="Disordered" evidence="1">
    <location>
        <begin position="20"/>
        <end position="51"/>
    </location>
</feature>
<dbReference type="AlphaFoldDB" id="A0A4U5NXW5"/>
<proteinExistence type="predicted"/>
<evidence type="ECO:0000256" key="1">
    <source>
        <dbReference type="SAM" id="MobiDB-lite"/>
    </source>
</evidence>
<reference evidence="2 3" key="1">
    <citation type="journal article" date="2015" name="Genome Biol.">
        <title>Comparative genomics of Steinernema reveals deeply conserved gene regulatory networks.</title>
        <authorList>
            <person name="Dillman A.R."/>
            <person name="Macchietto M."/>
            <person name="Porter C.F."/>
            <person name="Rogers A."/>
            <person name="Williams B."/>
            <person name="Antoshechkin I."/>
            <person name="Lee M.M."/>
            <person name="Goodwin Z."/>
            <person name="Lu X."/>
            <person name="Lewis E.E."/>
            <person name="Goodrich-Blair H."/>
            <person name="Stock S.P."/>
            <person name="Adams B.J."/>
            <person name="Sternberg P.W."/>
            <person name="Mortazavi A."/>
        </authorList>
    </citation>
    <scope>NUCLEOTIDE SEQUENCE [LARGE SCALE GENOMIC DNA]</scope>
    <source>
        <strain evidence="2 3">ALL</strain>
    </source>
</reference>
<organism evidence="2 3">
    <name type="scientific">Steinernema carpocapsae</name>
    <name type="common">Entomopathogenic nematode</name>
    <dbReference type="NCBI Taxonomy" id="34508"/>
    <lineage>
        <taxon>Eukaryota</taxon>
        <taxon>Metazoa</taxon>
        <taxon>Ecdysozoa</taxon>
        <taxon>Nematoda</taxon>
        <taxon>Chromadorea</taxon>
        <taxon>Rhabditida</taxon>
        <taxon>Tylenchina</taxon>
        <taxon>Panagrolaimomorpha</taxon>
        <taxon>Strongyloidoidea</taxon>
        <taxon>Steinernematidae</taxon>
        <taxon>Steinernema</taxon>
    </lineage>
</organism>
<dbReference type="InterPro" id="IPR044399">
    <property type="entry name" value="Mb-like_M"/>
</dbReference>
<reference evidence="2 3" key="2">
    <citation type="journal article" date="2019" name="G3 (Bethesda)">
        <title>Hybrid Assembly of the Genome of the Entomopathogenic Nematode Steinernema carpocapsae Identifies the X-Chromosome.</title>
        <authorList>
            <person name="Serra L."/>
            <person name="Macchietto M."/>
            <person name="Macias-Munoz A."/>
            <person name="McGill C.J."/>
            <person name="Rodriguez I.M."/>
            <person name="Rodriguez B."/>
            <person name="Murad R."/>
            <person name="Mortazavi A."/>
        </authorList>
    </citation>
    <scope>NUCLEOTIDE SEQUENCE [LARGE SCALE GENOMIC DNA]</scope>
    <source>
        <strain evidence="2 3">ALL</strain>
    </source>
</reference>
<dbReference type="STRING" id="34508.A0A4U5NXW5"/>
<protein>
    <recommendedName>
        <fullName evidence="4">Globin family profile domain-containing protein</fullName>
    </recommendedName>
</protein>
<dbReference type="OrthoDB" id="5863194at2759"/>
<dbReference type="Proteomes" id="UP000298663">
    <property type="component" value="Unassembled WGS sequence"/>
</dbReference>
<evidence type="ECO:0000313" key="3">
    <source>
        <dbReference type="Proteomes" id="UP000298663"/>
    </source>
</evidence>
<dbReference type="GO" id="GO:0019825">
    <property type="term" value="F:oxygen binding"/>
    <property type="evidence" value="ECO:0007669"/>
    <property type="project" value="InterPro"/>
</dbReference>
<dbReference type="InterPro" id="IPR009050">
    <property type="entry name" value="Globin-like_sf"/>
</dbReference>
<dbReference type="InterPro" id="IPR012292">
    <property type="entry name" value="Globin/Proto"/>
</dbReference>
<dbReference type="EMBL" id="AZBU02000003">
    <property type="protein sequence ID" value="TKR88457.1"/>
    <property type="molecule type" value="Genomic_DNA"/>
</dbReference>
<comment type="caution">
    <text evidence="2">The sequence shown here is derived from an EMBL/GenBank/DDBJ whole genome shotgun (WGS) entry which is preliminary data.</text>
</comment>
<evidence type="ECO:0008006" key="4">
    <source>
        <dbReference type="Google" id="ProtNLM"/>
    </source>
</evidence>
<sequence length="288" mass="32231">MLMIGAARAAGFRSQVKKCQKAGDKKISRSKSPRHSITAPSAIEPSGNRLSVPDAPIARRRSGSVPSLKPTLATAWNLKQDHVRALKHTWTRLCEPPRSNCKGIVAIMDRVFEKLDTKEKCLRDVFYRSAFVDSMVERGCKRQSASSIATLRDHTHFFVSLISRLIHNIDQHPQDTFEHIDKIGQFHTSLRRFGFRASIWDKLGELLIDALVVQDCVRGFPDGCRAWTLLVAALIDRLRAAKCSPSIQYTSQDDVETARLTVRRASSPKLAPIQSIFALRSISPISFA</sequence>
<name>A0A4U5NXW5_STECR</name>
<dbReference type="CDD" id="cd01040">
    <property type="entry name" value="Mb-like"/>
    <property type="match status" value="1"/>
</dbReference>
<accession>A0A4U5NXW5</accession>